<dbReference type="InterPro" id="IPR043128">
    <property type="entry name" value="Rev_trsase/Diguanyl_cyclase"/>
</dbReference>
<gene>
    <name evidence="1" type="ORF">QYT958_LOCUS18919</name>
</gene>
<dbReference type="PANTHER" id="PTHR37984:SF5">
    <property type="entry name" value="PROTEIN NYNRIN-LIKE"/>
    <property type="match status" value="1"/>
</dbReference>
<comment type="caution">
    <text evidence="1">The sequence shown here is derived from an EMBL/GenBank/DDBJ whole genome shotgun (WGS) entry which is preliminary data.</text>
</comment>
<evidence type="ECO:0000313" key="2">
    <source>
        <dbReference type="Proteomes" id="UP000663848"/>
    </source>
</evidence>
<dbReference type="InterPro" id="IPR043502">
    <property type="entry name" value="DNA/RNA_pol_sf"/>
</dbReference>
<dbReference type="InterPro" id="IPR050951">
    <property type="entry name" value="Retrovirus_Pol_polyprotein"/>
</dbReference>
<dbReference type="Gene3D" id="3.30.70.270">
    <property type="match status" value="1"/>
</dbReference>
<dbReference type="PANTHER" id="PTHR37984">
    <property type="entry name" value="PROTEIN CBG26694"/>
    <property type="match status" value="1"/>
</dbReference>
<dbReference type="FunFam" id="3.30.70.270:FF:000063">
    <property type="entry name" value="Zinc knuckle domaincontaining protein"/>
    <property type="match status" value="1"/>
</dbReference>
<dbReference type="EMBL" id="CAJOBR010003050">
    <property type="protein sequence ID" value="CAF4720217.1"/>
    <property type="molecule type" value="Genomic_DNA"/>
</dbReference>
<evidence type="ECO:0000313" key="1">
    <source>
        <dbReference type="EMBL" id="CAF4720217.1"/>
    </source>
</evidence>
<accession>A0A821JTS1</accession>
<name>A0A821JTS1_9BILA</name>
<dbReference type="SUPFAM" id="SSF56672">
    <property type="entry name" value="DNA/RNA polymerases"/>
    <property type="match status" value="1"/>
</dbReference>
<protein>
    <recommendedName>
        <fullName evidence="3">Reverse transcriptase/retrotransposon-derived protein RNase H-like domain-containing protein</fullName>
    </recommendedName>
</protein>
<reference evidence="1" key="1">
    <citation type="submission" date="2021-02" db="EMBL/GenBank/DDBJ databases">
        <authorList>
            <person name="Nowell W R."/>
        </authorList>
    </citation>
    <scope>NUCLEOTIDE SEQUENCE</scope>
</reference>
<dbReference type="AlphaFoldDB" id="A0A821JTS1"/>
<evidence type="ECO:0008006" key="3">
    <source>
        <dbReference type="Google" id="ProtNLM"/>
    </source>
</evidence>
<feature type="non-terminal residue" evidence="1">
    <location>
        <position position="1"/>
    </location>
</feature>
<organism evidence="1 2">
    <name type="scientific">Rotaria socialis</name>
    <dbReference type="NCBI Taxonomy" id="392032"/>
    <lineage>
        <taxon>Eukaryota</taxon>
        <taxon>Metazoa</taxon>
        <taxon>Spiralia</taxon>
        <taxon>Gnathifera</taxon>
        <taxon>Rotifera</taxon>
        <taxon>Eurotatoria</taxon>
        <taxon>Bdelloidea</taxon>
        <taxon>Philodinida</taxon>
        <taxon>Philodinidae</taxon>
        <taxon>Rotaria</taxon>
    </lineage>
</organism>
<sequence length="127" mass="15002">LTPPKCAFMQPEIDYLGHTINAKEFKQLNTNINVIAQVTNPRAAKQVHSFLQMANFYRKFIHNFTELTRPLRPFQKENKKFYWDEQEQIAWDALKTALTTPPVFFTFSSVRQYREEKFPFVLSTNAP</sequence>
<dbReference type="Proteomes" id="UP000663848">
    <property type="component" value="Unassembled WGS sequence"/>
</dbReference>
<proteinExistence type="predicted"/>